<evidence type="ECO:0000313" key="1">
    <source>
        <dbReference type="EMBL" id="MDT0689600.1"/>
    </source>
</evidence>
<dbReference type="InterPro" id="IPR003737">
    <property type="entry name" value="GlcNAc_PI_deacetylase-related"/>
</dbReference>
<organism evidence="1 2">
    <name type="scientific">Autumnicola patrickiae</name>
    <dbReference type="NCBI Taxonomy" id="3075591"/>
    <lineage>
        <taxon>Bacteria</taxon>
        <taxon>Pseudomonadati</taxon>
        <taxon>Bacteroidota</taxon>
        <taxon>Flavobacteriia</taxon>
        <taxon>Flavobacteriales</taxon>
        <taxon>Flavobacteriaceae</taxon>
        <taxon>Autumnicola</taxon>
    </lineage>
</organism>
<proteinExistence type="predicted"/>
<dbReference type="PANTHER" id="PTHR12993">
    <property type="entry name" value="N-ACETYLGLUCOSAMINYL-PHOSPHATIDYLINOSITOL DE-N-ACETYLASE-RELATED"/>
    <property type="match status" value="1"/>
</dbReference>
<dbReference type="PANTHER" id="PTHR12993:SF11">
    <property type="entry name" value="N-ACETYLGLUCOSAMINYL-PHOSPHATIDYLINOSITOL DE-N-ACETYLASE"/>
    <property type="match status" value="1"/>
</dbReference>
<evidence type="ECO:0000313" key="2">
    <source>
        <dbReference type="Proteomes" id="UP001261624"/>
    </source>
</evidence>
<dbReference type="RefSeq" id="WP_311683294.1">
    <property type="nucleotide sequence ID" value="NZ_JAVRHM010000006.1"/>
</dbReference>
<dbReference type="Proteomes" id="UP001261624">
    <property type="component" value="Unassembled WGS sequence"/>
</dbReference>
<name>A0ABU3E0T3_9FLAO</name>
<dbReference type="Pfam" id="PF02585">
    <property type="entry name" value="PIG-L"/>
    <property type="match status" value="1"/>
</dbReference>
<accession>A0ABU3E0T3</accession>
<protein>
    <submittedName>
        <fullName evidence="1">PIG-L deacetylase family protein</fullName>
    </submittedName>
</protein>
<sequence>MKNVIIIFLFLIIGFTTTAQEKENKPLRIIAIGAHPDDCDFKFGGTAALFSEMGHKVKFLTLTNGDAGHQNMGGGVLGNRRRKEANKAGKILGVEYEVLDNHDGELLPSLEVRNQVIRKIREWNADIVLGLRPNDYHPDHRNAGIIVQDAAYLVIVPNVAPDTPALKKNPVFFYMNDNFQKPYPFSRDVAVVIDKVMNKKIQALAAHESQMFEWGPWTNGVKTETIPENSEERLEWLNNKYNGRREFNQTELNAIKTWYPSLDISGVKNAEFFELCEYGYQPKKEELAQLFPMLNRKNN</sequence>
<gene>
    <name evidence="1" type="ORF">RM549_07375</name>
</gene>
<keyword evidence="2" id="KW-1185">Reference proteome</keyword>
<dbReference type="Gene3D" id="3.40.50.10320">
    <property type="entry name" value="LmbE-like"/>
    <property type="match status" value="1"/>
</dbReference>
<reference evidence="1 2" key="1">
    <citation type="submission" date="2023-09" db="EMBL/GenBank/DDBJ databases">
        <authorList>
            <person name="Rey-Velasco X."/>
        </authorList>
    </citation>
    <scope>NUCLEOTIDE SEQUENCE [LARGE SCALE GENOMIC DNA]</scope>
    <source>
        <strain evidence="1 2">F188</strain>
    </source>
</reference>
<dbReference type="EMBL" id="JAVRHM010000006">
    <property type="protein sequence ID" value="MDT0689600.1"/>
    <property type="molecule type" value="Genomic_DNA"/>
</dbReference>
<dbReference type="InterPro" id="IPR024078">
    <property type="entry name" value="LmbE-like_dom_sf"/>
</dbReference>
<comment type="caution">
    <text evidence="1">The sequence shown here is derived from an EMBL/GenBank/DDBJ whole genome shotgun (WGS) entry which is preliminary data.</text>
</comment>
<dbReference type="SUPFAM" id="SSF102588">
    <property type="entry name" value="LmbE-like"/>
    <property type="match status" value="1"/>
</dbReference>